<dbReference type="EMBL" id="RYZS01000001">
    <property type="protein sequence ID" value="RVU96570.1"/>
    <property type="molecule type" value="Genomic_DNA"/>
</dbReference>
<evidence type="ECO:0000313" key="5">
    <source>
        <dbReference type="EMBL" id="RVU96570.1"/>
    </source>
</evidence>
<reference evidence="5 6" key="1">
    <citation type="submission" date="2018-12" db="EMBL/GenBank/DDBJ databases">
        <title>A novel vanA-carrying plasmid in a clinical isolate of Enterococcus avium.</title>
        <authorList>
            <person name="Bernasconi O.J."/>
            <person name="Luzzaro F."/>
            <person name="Endimiani A."/>
        </authorList>
    </citation>
    <scope>NUCLEOTIDE SEQUENCE [LARGE SCALE GENOMIC DNA]</scope>
    <source>
        <strain evidence="5 6">LC0559/18</strain>
    </source>
</reference>
<evidence type="ECO:0000256" key="2">
    <source>
        <dbReference type="ARBA" id="ARBA00022525"/>
    </source>
</evidence>
<organism evidence="5 6">
    <name type="scientific">Enterococcus avium</name>
    <name type="common">Streptococcus avium</name>
    <dbReference type="NCBI Taxonomy" id="33945"/>
    <lineage>
        <taxon>Bacteria</taxon>
        <taxon>Bacillati</taxon>
        <taxon>Bacillota</taxon>
        <taxon>Bacilli</taxon>
        <taxon>Lactobacillales</taxon>
        <taxon>Enterococcaceae</taxon>
        <taxon>Enterococcus</taxon>
    </lineage>
</organism>
<comment type="subcellular location">
    <subcellularLocation>
        <location evidence="1">Secreted</location>
    </subcellularLocation>
</comment>
<dbReference type="GO" id="GO:0005576">
    <property type="term" value="C:extracellular region"/>
    <property type="evidence" value="ECO:0007669"/>
    <property type="project" value="UniProtKB-SubCell"/>
</dbReference>
<evidence type="ECO:0000256" key="1">
    <source>
        <dbReference type="ARBA" id="ARBA00004613"/>
    </source>
</evidence>
<dbReference type="GO" id="GO:0007218">
    <property type="term" value="P:neuropeptide signaling pathway"/>
    <property type="evidence" value="ECO:0007669"/>
    <property type="project" value="UniProtKB-KW"/>
</dbReference>
<evidence type="ECO:0000256" key="3">
    <source>
        <dbReference type="ARBA" id="ARBA00022815"/>
    </source>
</evidence>
<dbReference type="InterPro" id="IPR002544">
    <property type="entry name" value="FMRFamid-related_peptide-like"/>
</dbReference>
<evidence type="ECO:0000256" key="4">
    <source>
        <dbReference type="ARBA" id="ARBA00023320"/>
    </source>
</evidence>
<name>A0A437USS3_ENTAV</name>
<proteinExistence type="predicted"/>
<accession>A0A437USS3</accession>
<gene>
    <name evidence="5" type="ORF">EK398_10655</name>
</gene>
<protein>
    <submittedName>
        <fullName evidence="5">Uncharacterized protein</fullName>
    </submittedName>
</protein>
<dbReference type="AlphaFoldDB" id="A0A437USS3"/>
<sequence length="28" mass="3421">MKPIRFGYYSLNNESPFLHFGKKLQNKY</sequence>
<dbReference type="Proteomes" id="UP000288388">
    <property type="component" value="Unassembled WGS sequence"/>
</dbReference>
<comment type="caution">
    <text evidence="5">The sequence shown here is derived from an EMBL/GenBank/DDBJ whole genome shotgun (WGS) entry which is preliminary data.</text>
</comment>
<evidence type="ECO:0000313" key="6">
    <source>
        <dbReference type="Proteomes" id="UP000288388"/>
    </source>
</evidence>
<keyword evidence="2" id="KW-0964">Secreted</keyword>
<keyword evidence="3" id="KW-0027">Amidation</keyword>
<keyword evidence="4" id="KW-0527">Neuropeptide</keyword>
<dbReference type="Pfam" id="PF01581">
    <property type="entry name" value="FARP"/>
    <property type="match status" value="1"/>
</dbReference>